<dbReference type="HOGENOM" id="CLU_2287592_0_0_6"/>
<keyword evidence="2" id="KW-1185">Reference proteome</keyword>
<dbReference type="OrthoDB" id="5785333at2"/>
<reference evidence="1" key="1">
    <citation type="submission" date="2015-12" db="EMBL/GenBank/DDBJ databases">
        <authorList>
            <person name="Tikhonova T.V."/>
            <person name="Pavlov A.R."/>
            <person name="Beletsky A.V."/>
            <person name="Mardanov A.V."/>
            <person name="Sorokin D.Y."/>
            <person name="Ravin N.V."/>
            <person name="Popov V.O."/>
        </authorList>
    </citation>
    <scope>NUCLEOTIDE SEQUENCE</scope>
    <source>
        <strain evidence="1">DSM 14787</strain>
    </source>
</reference>
<dbReference type="EMBL" id="CP003989">
    <property type="protein sequence ID" value="AGA34468.1"/>
    <property type="molecule type" value="Genomic_DNA"/>
</dbReference>
<dbReference type="GO" id="GO:0003677">
    <property type="term" value="F:DNA binding"/>
    <property type="evidence" value="ECO:0007669"/>
    <property type="project" value="UniProtKB-KW"/>
</dbReference>
<dbReference type="KEGG" id="tni:TVNIR_2830"/>
<sequence length="100" mass="11096">MVMISLCVPDKIEKRLADEAHIAGRARSELVLEALTDFLARRERERFMTAMVAAARTLAADPEAMSESQEIADDLANDGLDSVIEAECATGVESQTKWWR</sequence>
<dbReference type="RefSeq" id="WP_015259579.1">
    <property type="nucleotide sequence ID" value="NC_019902.2"/>
</dbReference>
<accession>L0DZJ5</accession>
<gene>
    <name evidence="1" type="ordered locus">TVNIR_2830</name>
</gene>
<proteinExistence type="predicted"/>
<protein>
    <submittedName>
        <fullName evidence="1">CopG domain protein DNA-binding domain protein</fullName>
    </submittedName>
</protein>
<evidence type="ECO:0000313" key="1">
    <source>
        <dbReference type="EMBL" id="AGA34468.1"/>
    </source>
</evidence>
<dbReference type="AlphaFoldDB" id="L0DZJ5"/>
<dbReference type="Proteomes" id="UP000010809">
    <property type="component" value="Chromosome"/>
</dbReference>
<dbReference type="PATRIC" id="fig|1255043.3.peg.2855"/>
<evidence type="ECO:0000313" key="2">
    <source>
        <dbReference type="Proteomes" id="UP000010809"/>
    </source>
</evidence>
<organism evidence="1 2">
    <name type="scientific">Thioalkalivibrio nitratireducens (strain DSM 14787 / UNIQEM 213 / ALEN2)</name>
    <dbReference type="NCBI Taxonomy" id="1255043"/>
    <lineage>
        <taxon>Bacteria</taxon>
        <taxon>Pseudomonadati</taxon>
        <taxon>Pseudomonadota</taxon>
        <taxon>Gammaproteobacteria</taxon>
        <taxon>Chromatiales</taxon>
        <taxon>Ectothiorhodospiraceae</taxon>
        <taxon>Thioalkalivibrio</taxon>
    </lineage>
</organism>
<keyword evidence="1" id="KW-0238">DNA-binding</keyword>
<name>L0DZJ5_THIND</name>